<dbReference type="EMBL" id="AP023354">
    <property type="protein sequence ID" value="BCJ28616.1"/>
    <property type="molecule type" value="Genomic_DNA"/>
</dbReference>
<dbReference type="PANTHER" id="PTHR11695">
    <property type="entry name" value="ALCOHOL DEHYDROGENASE RELATED"/>
    <property type="match status" value="1"/>
</dbReference>
<dbReference type="Gene3D" id="3.40.50.720">
    <property type="entry name" value="NAD(P)-binding Rossmann-like Domain"/>
    <property type="match status" value="1"/>
</dbReference>
<sequence>MGHVAIQLAKWRGAHVITTVSADKREFVAELGADETIDYRQRDFTEAAKDVDVVLDTVGGDYGERSLRVLRSGGLLVTAVDRTNRELAAKARAAGTRFAGVAVDPDPVALQHLADLAEQGKLRVHVQRTFPLDQAVAAHELLDGGHVQGKLAIVLG</sequence>
<accession>A0A810L2F0</accession>
<dbReference type="InterPro" id="IPR050700">
    <property type="entry name" value="YIM1/Zinc_Alcohol_DH_Fams"/>
</dbReference>
<evidence type="ECO:0000313" key="1">
    <source>
        <dbReference type="EMBL" id="BCJ28616.1"/>
    </source>
</evidence>
<evidence type="ECO:0008006" key="3">
    <source>
        <dbReference type="Google" id="ProtNLM"/>
    </source>
</evidence>
<keyword evidence="2" id="KW-1185">Reference proteome</keyword>
<dbReference type="SUPFAM" id="SSF51735">
    <property type="entry name" value="NAD(P)-binding Rossmann-fold domains"/>
    <property type="match status" value="1"/>
</dbReference>
<organism evidence="1 2">
    <name type="scientific">Actinocatenispora sera</name>
    <dbReference type="NCBI Taxonomy" id="390989"/>
    <lineage>
        <taxon>Bacteria</taxon>
        <taxon>Bacillati</taxon>
        <taxon>Actinomycetota</taxon>
        <taxon>Actinomycetes</taxon>
        <taxon>Micromonosporales</taxon>
        <taxon>Micromonosporaceae</taxon>
        <taxon>Actinocatenispora</taxon>
    </lineage>
</organism>
<evidence type="ECO:0000313" key="2">
    <source>
        <dbReference type="Proteomes" id="UP000680750"/>
    </source>
</evidence>
<dbReference type="OrthoDB" id="3175656at2"/>
<dbReference type="PANTHER" id="PTHR11695:SF294">
    <property type="entry name" value="RETICULON-4-INTERACTING PROTEIN 1, MITOCHONDRIAL"/>
    <property type="match status" value="1"/>
</dbReference>
<dbReference type="Gene3D" id="3.90.180.10">
    <property type="entry name" value="Medium-chain alcohol dehydrogenases, catalytic domain"/>
    <property type="match status" value="1"/>
</dbReference>
<dbReference type="Proteomes" id="UP000680750">
    <property type="component" value="Chromosome"/>
</dbReference>
<reference evidence="1" key="1">
    <citation type="submission" date="2020-08" db="EMBL/GenBank/DDBJ databases">
        <title>Whole genome shotgun sequence of Actinocatenispora sera NBRC 101916.</title>
        <authorList>
            <person name="Komaki H."/>
            <person name="Tamura T."/>
        </authorList>
    </citation>
    <scope>NUCLEOTIDE SEQUENCE</scope>
    <source>
        <strain evidence="1">NBRC 101916</strain>
    </source>
</reference>
<name>A0A810L2F0_9ACTN</name>
<gene>
    <name evidence="1" type="ORF">Asera_27240</name>
</gene>
<protein>
    <recommendedName>
        <fullName evidence="3">Zinc-binding dehydrogenase</fullName>
    </recommendedName>
</protein>
<proteinExistence type="predicted"/>
<dbReference type="AlphaFoldDB" id="A0A810L2F0"/>
<dbReference type="Pfam" id="PF13602">
    <property type="entry name" value="ADH_zinc_N_2"/>
    <property type="match status" value="1"/>
</dbReference>
<dbReference type="InterPro" id="IPR036291">
    <property type="entry name" value="NAD(P)-bd_dom_sf"/>
</dbReference>
<dbReference type="KEGG" id="aser:Asera_27240"/>